<reference evidence="3 6" key="2">
    <citation type="submission" date="2020-12" db="EMBL/GenBank/DDBJ databases">
        <title>FDA dAtabase for Regulatory Grade micrObial Sequences (FDA-ARGOS): Supporting development and validation of Infectious Disease Dx tests.</title>
        <authorList>
            <person name="Sproer C."/>
            <person name="Gronow S."/>
            <person name="Severitt S."/>
            <person name="Schroder I."/>
            <person name="Tallon L."/>
            <person name="Sadzewicz L."/>
            <person name="Zhao X."/>
            <person name="Boylan J."/>
            <person name="Ott S."/>
            <person name="Bowen H."/>
            <person name="Vavikolanu K."/>
            <person name="Mehta A."/>
            <person name="Aluvathingal J."/>
            <person name="Nadendla S."/>
            <person name="Lowell S."/>
            <person name="Myers T."/>
            <person name="Yan Y."/>
            <person name="Sichtig H."/>
        </authorList>
    </citation>
    <scope>NUCLEOTIDE SEQUENCE [LARGE SCALE GENOMIC DNA]</scope>
    <source>
        <strain evidence="3 6">FDAARGOS_872</strain>
    </source>
</reference>
<evidence type="ECO:0000313" key="3">
    <source>
        <dbReference type="EMBL" id="QPT39262.1"/>
    </source>
</evidence>
<evidence type="ECO:0000259" key="2">
    <source>
        <dbReference type="Pfam" id="PF13439"/>
    </source>
</evidence>
<evidence type="ECO:0000313" key="6">
    <source>
        <dbReference type="Proteomes" id="UP000594903"/>
    </source>
</evidence>
<reference evidence="4 5" key="1">
    <citation type="submission" date="2018-06" db="EMBL/GenBank/DDBJ databases">
        <authorList>
            <consortium name="Pathogen Informatics"/>
            <person name="Doyle S."/>
        </authorList>
    </citation>
    <scope>NUCLEOTIDE SEQUENCE [LARGE SCALE GENOMIC DNA]</scope>
    <source>
        <strain evidence="4 5">NCTC11997</strain>
    </source>
</reference>
<accession>A0A378XFE7</accession>
<dbReference type="PANTHER" id="PTHR12526">
    <property type="entry name" value="GLYCOSYLTRANSFERASE"/>
    <property type="match status" value="1"/>
</dbReference>
<name>A0A378XFE7_9BURK</name>
<keyword evidence="6" id="KW-1185">Reference proteome</keyword>
<dbReference type="SUPFAM" id="SSF53756">
    <property type="entry name" value="UDP-Glycosyltransferase/glycogen phosphorylase"/>
    <property type="match status" value="1"/>
</dbReference>
<feature type="domain" description="Glycosyl transferase family 1" evidence="1">
    <location>
        <begin position="174"/>
        <end position="338"/>
    </location>
</feature>
<proteinExistence type="predicted"/>
<dbReference type="Pfam" id="PF13439">
    <property type="entry name" value="Glyco_transf_4"/>
    <property type="match status" value="1"/>
</dbReference>
<feature type="domain" description="Glycosyltransferase subfamily 4-like N-terminal" evidence="2">
    <location>
        <begin position="18"/>
        <end position="166"/>
    </location>
</feature>
<dbReference type="Pfam" id="PF00534">
    <property type="entry name" value="Glycos_transf_1"/>
    <property type="match status" value="1"/>
</dbReference>
<dbReference type="EMBL" id="CP065725">
    <property type="protein sequence ID" value="QPT39262.1"/>
    <property type="molecule type" value="Genomic_DNA"/>
</dbReference>
<dbReference type="Proteomes" id="UP000254603">
    <property type="component" value="Unassembled WGS sequence"/>
</dbReference>
<dbReference type="OrthoDB" id="9805661at2"/>
<sequence length="368" mass="41230">MSSQRPLKILFTEHANAYGGQERYIHRLMLKLRENGHHVEALCMPNAELVSHLRDDGFEVHTVDIRKGIRGWPAVFSMRKLMRNKAYDVVNTNSRQDTILAGLAARLARIPLIVRTRHLAKPIGSLLSYNIIPHRVITPSQFVRQMLINKGVMPEHIDVIGPPVNLPKPLPEPILRKELNLDKSAIIVGSVAVLRKEKHMDELIEAMAPLIKQHRLLHLVIVGDGQALNNLKQQVQDLDIDAQVHLLGRRNDVPALLGDFDVFALASHTEASGTVFAEAGAAKLPTVGYEVTGIPEMIKPGVSGFLVPLQDISAFRKALEKLITSPELRSQMGEAGYQFVIDDERFTLDKVGKLTINSYRRWLEQLIK</sequence>
<dbReference type="RefSeq" id="WP_018575108.1">
    <property type="nucleotide sequence ID" value="NZ_CP065725.1"/>
</dbReference>
<dbReference type="InterPro" id="IPR028098">
    <property type="entry name" value="Glyco_trans_4-like_N"/>
</dbReference>
<dbReference type="EC" id="2.4.1.345" evidence="4"/>
<protein>
    <submittedName>
        <fullName evidence="4">GDP-mannose-dependent alpha-(1-6)-phosphatidylinositol monomannoside mannosyltransferase</fullName>
        <ecNumber evidence="4">2.4.1.345</ecNumber>
    </submittedName>
    <submittedName>
        <fullName evidence="3">Glycosyltransferase</fullName>
    </submittedName>
</protein>
<keyword evidence="4" id="KW-0808">Transferase</keyword>
<keyword evidence="4" id="KW-0328">Glycosyltransferase</keyword>
<organism evidence="4 5">
    <name type="scientific">Oligella ureolytica</name>
    <dbReference type="NCBI Taxonomy" id="90244"/>
    <lineage>
        <taxon>Bacteria</taxon>
        <taxon>Pseudomonadati</taxon>
        <taxon>Pseudomonadota</taxon>
        <taxon>Betaproteobacteria</taxon>
        <taxon>Burkholderiales</taxon>
        <taxon>Alcaligenaceae</taxon>
        <taxon>Oligella</taxon>
    </lineage>
</organism>
<gene>
    <name evidence="4" type="primary">pimB_2</name>
    <name evidence="3" type="ORF">I6G29_08755</name>
    <name evidence="4" type="ORF">NCTC11997_01815</name>
</gene>
<dbReference type="STRING" id="1122619.GCA_000373745_01930"/>
<dbReference type="GO" id="GO:0043750">
    <property type="term" value="F:phosphatidylinositol alpha-mannosyltransferase activity"/>
    <property type="evidence" value="ECO:0007669"/>
    <property type="project" value="UniProtKB-EC"/>
</dbReference>
<dbReference type="EMBL" id="UGSB01000001">
    <property type="protein sequence ID" value="SUA55450.1"/>
    <property type="molecule type" value="Genomic_DNA"/>
</dbReference>
<dbReference type="Gene3D" id="3.40.50.2000">
    <property type="entry name" value="Glycogen Phosphorylase B"/>
    <property type="match status" value="2"/>
</dbReference>
<evidence type="ECO:0000259" key="1">
    <source>
        <dbReference type="Pfam" id="PF00534"/>
    </source>
</evidence>
<dbReference type="Proteomes" id="UP000594903">
    <property type="component" value="Chromosome"/>
</dbReference>
<evidence type="ECO:0000313" key="5">
    <source>
        <dbReference type="Proteomes" id="UP000254603"/>
    </source>
</evidence>
<evidence type="ECO:0000313" key="4">
    <source>
        <dbReference type="EMBL" id="SUA55450.1"/>
    </source>
</evidence>
<dbReference type="InterPro" id="IPR001296">
    <property type="entry name" value="Glyco_trans_1"/>
</dbReference>
<dbReference type="AlphaFoldDB" id="A0A378XFE7"/>